<keyword evidence="6" id="KW-1185">Reference proteome</keyword>
<protein>
    <recommendedName>
        <fullName evidence="1">Beta-lactamase</fullName>
    </recommendedName>
    <alternativeName>
        <fullName evidence="2">Penicillinase</fullName>
    </alternativeName>
</protein>
<feature type="signal peptide" evidence="3">
    <location>
        <begin position="1"/>
        <end position="26"/>
    </location>
</feature>
<sequence>MPLSRRSLLIAAGAATPLLLARPAFAAPPDLATPEGWLAWAAAHRDGLGLVLDDGRGGRLAHRADAAQPLASAVKVLHLAAYQNAVASGALDPREDVRVGDWERYYVPTDGGAHPAALQHLGVPLDETGLHAADPERRVTLDDVVAVMIAFSDSAAPDLLRDRLGAHAVTRAGAARGWPDADVRSLCAEYLFLVLPETAPPAGIPQAARQEWGFALEQRHRDDPALRQEVLRRLQTQLPTYPEQIAWASTTASGSSARVAAVHRALSGEGGLARGHLEHALAGSLPPGVSGVGLKGGSLPHVLTCGISVRREDGSTGWGALLAHGEITAEQLSTGDPGLPLLMAIQDPRWRDRFATALGG</sequence>
<proteinExistence type="predicted"/>
<evidence type="ECO:0000313" key="5">
    <source>
        <dbReference type="EMBL" id="TWF94211.1"/>
    </source>
</evidence>
<evidence type="ECO:0000256" key="1">
    <source>
        <dbReference type="ARBA" id="ARBA00018879"/>
    </source>
</evidence>
<dbReference type="SUPFAM" id="SSF56601">
    <property type="entry name" value="beta-lactamase/transpeptidase-like"/>
    <property type="match status" value="1"/>
</dbReference>
<dbReference type="Gene3D" id="3.40.710.10">
    <property type="entry name" value="DD-peptidase/beta-lactamase superfamily"/>
    <property type="match status" value="1"/>
</dbReference>
<evidence type="ECO:0000259" key="4">
    <source>
        <dbReference type="Pfam" id="PF13354"/>
    </source>
</evidence>
<evidence type="ECO:0000313" key="6">
    <source>
        <dbReference type="Proteomes" id="UP000316184"/>
    </source>
</evidence>
<accession>A0A561U4E1</accession>
<dbReference type="AlphaFoldDB" id="A0A561U4E1"/>
<dbReference type="PROSITE" id="PS51318">
    <property type="entry name" value="TAT"/>
    <property type="match status" value="1"/>
</dbReference>
<reference evidence="5 6" key="1">
    <citation type="submission" date="2019-06" db="EMBL/GenBank/DDBJ databases">
        <title>Sequencing the genomes of 1000 actinobacteria strains.</title>
        <authorList>
            <person name="Klenk H.-P."/>
        </authorList>
    </citation>
    <scope>NUCLEOTIDE SEQUENCE [LARGE SCALE GENOMIC DNA]</scope>
    <source>
        <strain evidence="5 6">DSM 46699</strain>
    </source>
</reference>
<gene>
    <name evidence="5" type="ORF">FHU35_14493</name>
</gene>
<dbReference type="PANTHER" id="PTHR35333:SF3">
    <property type="entry name" value="BETA-LACTAMASE-TYPE TRANSPEPTIDASE FOLD CONTAINING PROTEIN"/>
    <property type="match status" value="1"/>
</dbReference>
<dbReference type="PANTHER" id="PTHR35333">
    <property type="entry name" value="BETA-LACTAMASE"/>
    <property type="match status" value="1"/>
</dbReference>
<organism evidence="5 6">
    <name type="scientific">Saccharopolyspora dendranthemae</name>
    <dbReference type="NCBI Taxonomy" id="1181886"/>
    <lineage>
        <taxon>Bacteria</taxon>
        <taxon>Bacillati</taxon>
        <taxon>Actinomycetota</taxon>
        <taxon>Actinomycetes</taxon>
        <taxon>Pseudonocardiales</taxon>
        <taxon>Pseudonocardiaceae</taxon>
        <taxon>Saccharopolyspora</taxon>
    </lineage>
</organism>
<evidence type="ECO:0000256" key="3">
    <source>
        <dbReference type="SAM" id="SignalP"/>
    </source>
</evidence>
<dbReference type="InterPro" id="IPR012338">
    <property type="entry name" value="Beta-lactam/transpept-like"/>
</dbReference>
<dbReference type="GO" id="GO:0030655">
    <property type="term" value="P:beta-lactam antibiotic catabolic process"/>
    <property type="evidence" value="ECO:0007669"/>
    <property type="project" value="InterPro"/>
</dbReference>
<comment type="caution">
    <text evidence="5">The sequence shown here is derived from an EMBL/GenBank/DDBJ whole genome shotgun (WGS) entry which is preliminary data.</text>
</comment>
<dbReference type="InterPro" id="IPR000871">
    <property type="entry name" value="Beta-lactam_class-A"/>
</dbReference>
<dbReference type="Pfam" id="PF13354">
    <property type="entry name" value="Beta-lactamase2"/>
    <property type="match status" value="1"/>
</dbReference>
<keyword evidence="3" id="KW-0732">Signal</keyword>
<evidence type="ECO:0000256" key="2">
    <source>
        <dbReference type="ARBA" id="ARBA00030171"/>
    </source>
</evidence>
<dbReference type="GO" id="GO:0008800">
    <property type="term" value="F:beta-lactamase activity"/>
    <property type="evidence" value="ECO:0007669"/>
    <property type="project" value="InterPro"/>
</dbReference>
<feature type="domain" description="Beta-lactamase class A catalytic" evidence="4">
    <location>
        <begin position="52"/>
        <end position="188"/>
    </location>
</feature>
<dbReference type="GO" id="GO:0046677">
    <property type="term" value="P:response to antibiotic"/>
    <property type="evidence" value="ECO:0007669"/>
    <property type="project" value="InterPro"/>
</dbReference>
<dbReference type="InterPro" id="IPR045155">
    <property type="entry name" value="Beta-lactam_cat"/>
</dbReference>
<dbReference type="RefSeq" id="WP_246110459.1">
    <property type="nucleotide sequence ID" value="NZ_VIWX01000004.1"/>
</dbReference>
<dbReference type="EMBL" id="VIWX01000004">
    <property type="protein sequence ID" value="TWF94211.1"/>
    <property type="molecule type" value="Genomic_DNA"/>
</dbReference>
<feature type="chain" id="PRO_5021994735" description="Beta-lactamase" evidence="3">
    <location>
        <begin position="27"/>
        <end position="360"/>
    </location>
</feature>
<name>A0A561U4E1_9PSEU</name>
<dbReference type="InterPro" id="IPR006311">
    <property type="entry name" value="TAT_signal"/>
</dbReference>
<dbReference type="Proteomes" id="UP000316184">
    <property type="component" value="Unassembled WGS sequence"/>
</dbReference>